<reference evidence="2 3" key="1">
    <citation type="submission" date="2017-10" db="EMBL/GenBank/DDBJ databases">
        <title>Genomic analysis of the genus Acetobacter.</title>
        <authorList>
            <person name="Kim K.H."/>
            <person name="Chun B.H."/>
            <person name="Son A.R."/>
            <person name="Jeon C.O."/>
        </authorList>
    </citation>
    <scope>NUCLEOTIDE SEQUENCE [LARGE SCALE GENOMIC DNA]</scope>
    <source>
        <strain evidence="2 3">LHT 2458</strain>
    </source>
</reference>
<evidence type="ECO:0000313" key="3">
    <source>
        <dbReference type="Proteomes" id="UP000228751"/>
    </source>
</evidence>
<accession>A0A2G4RG57</accession>
<organism evidence="2 3">
    <name type="scientific">Acetobacter pomorum</name>
    <dbReference type="NCBI Taxonomy" id="65959"/>
    <lineage>
        <taxon>Bacteria</taxon>
        <taxon>Pseudomonadati</taxon>
        <taxon>Pseudomonadota</taxon>
        <taxon>Alphaproteobacteria</taxon>
        <taxon>Acetobacterales</taxon>
        <taxon>Acetobacteraceae</taxon>
        <taxon>Acetobacter</taxon>
    </lineage>
</organism>
<evidence type="ECO:0000259" key="1">
    <source>
        <dbReference type="Pfam" id="PF12323"/>
    </source>
</evidence>
<protein>
    <submittedName>
        <fullName evidence="2">Transposase</fullName>
    </submittedName>
</protein>
<feature type="non-terminal residue" evidence="2">
    <location>
        <position position="1"/>
    </location>
</feature>
<name>A0A2G4RG57_9PROT</name>
<dbReference type="Pfam" id="PF12323">
    <property type="entry name" value="HTH_OrfB_IS605"/>
    <property type="match status" value="1"/>
</dbReference>
<dbReference type="EMBL" id="PEBQ01000002">
    <property type="protein sequence ID" value="PHY95563.1"/>
    <property type="molecule type" value="Genomic_DNA"/>
</dbReference>
<feature type="non-terminal residue" evidence="2">
    <location>
        <position position="162"/>
    </location>
</feature>
<gene>
    <name evidence="2" type="ORF">CSR02_00325</name>
</gene>
<dbReference type="Proteomes" id="UP000228751">
    <property type="component" value="Unassembled WGS sequence"/>
</dbReference>
<dbReference type="AlphaFoldDB" id="A0A2G4RG57"/>
<proteinExistence type="predicted"/>
<comment type="caution">
    <text evidence="2">The sequence shown here is derived from an EMBL/GenBank/DDBJ whole genome shotgun (WGS) entry which is preliminary data.</text>
</comment>
<dbReference type="InterPro" id="IPR021027">
    <property type="entry name" value="Transposase_put_HTH"/>
</dbReference>
<feature type="domain" description="Transposase putative helix-turn-helix" evidence="1">
    <location>
        <begin position="1"/>
        <end position="33"/>
    </location>
</feature>
<dbReference type="RefSeq" id="WP_167384060.1">
    <property type="nucleotide sequence ID" value="NZ_PEBQ01000002.1"/>
</dbReference>
<evidence type="ECO:0000313" key="2">
    <source>
        <dbReference type="EMBL" id="PHY95563.1"/>
    </source>
</evidence>
<sequence length="162" mass="18823">PNALQEEAFLQFAGVCRLVWNLALEQRRDHWRNYQARTGDNLNYVTQARELTLLRRETDFIRSVSQTCQQYALKALDDAYRRFFKGLGGYPQPKKKGVNDAFTFNGREIVVERLNNRWGHVRLPKIGWVKFRMTRNLSGKITEATVSLTPLGWQISIGCKDC</sequence>
<keyword evidence="3" id="KW-1185">Reference proteome</keyword>